<protein>
    <submittedName>
        <fullName evidence="2">Putative membrane protein</fullName>
    </submittedName>
</protein>
<keyword evidence="3" id="KW-1185">Reference proteome</keyword>
<proteinExistence type="predicted"/>
<organism evidence="2 3">
    <name type="scientific">Neoroseomonas alkaliterrae</name>
    <dbReference type="NCBI Taxonomy" id="1452450"/>
    <lineage>
        <taxon>Bacteria</taxon>
        <taxon>Pseudomonadati</taxon>
        <taxon>Pseudomonadota</taxon>
        <taxon>Alphaproteobacteria</taxon>
        <taxon>Acetobacterales</taxon>
        <taxon>Acetobacteraceae</taxon>
        <taxon>Neoroseomonas</taxon>
    </lineage>
</organism>
<gene>
    <name evidence="2" type="ORF">FHS88_002176</name>
</gene>
<keyword evidence="1" id="KW-1133">Transmembrane helix</keyword>
<dbReference type="AlphaFoldDB" id="A0A840XSW5"/>
<reference evidence="2 3" key="1">
    <citation type="submission" date="2020-08" db="EMBL/GenBank/DDBJ databases">
        <title>Genomic Encyclopedia of Type Strains, Phase IV (KMG-IV): sequencing the most valuable type-strain genomes for metagenomic binning, comparative biology and taxonomic classification.</title>
        <authorList>
            <person name="Goeker M."/>
        </authorList>
    </citation>
    <scope>NUCLEOTIDE SEQUENCE [LARGE SCALE GENOMIC DNA]</scope>
    <source>
        <strain evidence="2 3">DSM 25895</strain>
    </source>
</reference>
<evidence type="ECO:0000313" key="3">
    <source>
        <dbReference type="Proteomes" id="UP000562254"/>
    </source>
</evidence>
<name>A0A840XSW5_9PROT</name>
<keyword evidence="1" id="KW-0472">Membrane</keyword>
<dbReference type="EMBL" id="JACIJE010000005">
    <property type="protein sequence ID" value="MBB5690050.1"/>
    <property type="molecule type" value="Genomic_DNA"/>
</dbReference>
<sequence length="103" mass="10670">METMIWKRLGLIALLLALPLVVFVGETGRTVVNGEVVGEYQVNYAGTLLAVIAFVLALGAALRRTVSVREDAPPTPGWARGLAAALALAAAAQVLIQAGFIAA</sequence>
<feature type="transmembrane region" description="Helical" evidence="1">
    <location>
        <begin position="82"/>
        <end position="102"/>
    </location>
</feature>
<dbReference type="Proteomes" id="UP000562254">
    <property type="component" value="Unassembled WGS sequence"/>
</dbReference>
<evidence type="ECO:0000313" key="2">
    <source>
        <dbReference type="EMBL" id="MBB5690050.1"/>
    </source>
</evidence>
<accession>A0A840XSW5</accession>
<dbReference type="RefSeq" id="WP_184484445.1">
    <property type="nucleotide sequence ID" value="NZ_JACIJE010000005.1"/>
</dbReference>
<comment type="caution">
    <text evidence="2">The sequence shown here is derived from an EMBL/GenBank/DDBJ whole genome shotgun (WGS) entry which is preliminary data.</text>
</comment>
<feature type="transmembrane region" description="Helical" evidence="1">
    <location>
        <begin position="44"/>
        <end position="62"/>
    </location>
</feature>
<evidence type="ECO:0000256" key="1">
    <source>
        <dbReference type="SAM" id="Phobius"/>
    </source>
</evidence>
<keyword evidence="1" id="KW-0812">Transmembrane</keyword>